<evidence type="ECO:0000256" key="2">
    <source>
        <dbReference type="SAM" id="Phobius"/>
    </source>
</evidence>
<feature type="region of interest" description="Disordered" evidence="1">
    <location>
        <begin position="645"/>
        <end position="707"/>
    </location>
</feature>
<sequence length="1084" mass="120060">MRASLFLVVAFAPRSSAENATVYIQPDEYGDEICWEISNPADDAVLASGGPYANEDTSPKFVEVDLPQLSPEECYTFSIYDSEALGHYQVDYNGTNFSSVFPSFPNGRWEHTYFGSSHCTNLSDPPAQGPPISSCVTNSPTFSPTTTPVIANITIQPDCCPGEISWEIKDFTGSILASGSGDENDTLYLPEIGLEQCYTFTIYDSAGDGLCCDHGIGYYELIAYNETTIVNSSFRDARMEYKHFGSDYCTNLPITSAPTLPTTDMPTSKPTTTPPCEGEELVAESQGCHSAEVCRDTAQSLGLIVGHPVFGYEGNWSLKGCFYYPNSHPEFPNRVFFGSQGTCEELGAAPNDGIVRINCWNSTIPEINEFTQAVATGDPSLAPSSTPTLSSTELTESVKGSVTFDSTLEDEDDSLNIWVAILVFTILLLLILCSLNCGYKRGYLEADKFVDSKKVAQDFRKEMMDSNFLILTFERGCFTRWFSCCFRDKSLMLPEETQRKALFFTTRIKRRWNPAMAFLQLLFGWVTLISTIIAVIDPSITINLIVGSCIMFMDELLLHLWYGYLRYPNPITQCCRNRKKEKQDKSVFGKMRRLFSILYHGGDTEDKYSKYIDVVGFPFVLIQHVGTLTACIVLSVGPRRIRRMLSGEQDEAEEEEEEVEEEEAEEPPQETEEHQEGEAVDEEAPLEELDEGLEGGEENGEDEEETIKKEKDLQLLVPAAALIGVLTGSLAFPIIFIITTSAYGKALVSLAHFIEKEYYEAKLFRKSLVEFLTGILCKAFTDFVGVQDFGTENDGFVDFLKHVVKWKYELEILDTEDLDDASQALANTTKGGLLVNSAGGSNRSVTHSPTERDETERQPDQTLTKAPAPTREAPGVMPPASESTTPAQTAEPATCLSNDMDRPDQPSTIVPFESPTAEESPAPDSTKDPPHTAEPADFPFSLVPYEQEDRLIAVCKCHNQEICEECCSDYSLMNELAGSSDYLDVKDQPAPRLEVTAEVVGDFVQKLPTPSNPTNQELSARAHDLAAGLVQDSSRTQHEIVERMACVCFIKRNSSPLEIRNDFSPAVDKATQSLVEAMEATRHS</sequence>
<keyword evidence="4" id="KW-0540">Nuclease</keyword>
<keyword evidence="2" id="KW-0472">Membrane</keyword>
<keyword evidence="4" id="KW-0378">Hydrolase</keyword>
<dbReference type="GO" id="GO:0004519">
    <property type="term" value="F:endonuclease activity"/>
    <property type="evidence" value="ECO:0007669"/>
    <property type="project" value="UniProtKB-KW"/>
</dbReference>
<feature type="chain" id="PRO_5040268429" evidence="3">
    <location>
        <begin position="18"/>
        <end position="1084"/>
    </location>
</feature>
<organism evidence="4 5">
    <name type="scientific">Seminavis robusta</name>
    <dbReference type="NCBI Taxonomy" id="568900"/>
    <lineage>
        <taxon>Eukaryota</taxon>
        <taxon>Sar</taxon>
        <taxon>Stramenopiles</taxon>
        <taxon>Ochrophyta</taxon>
        <taxon>Bacillariophyta</taxon>
        <taxon>Bacillariophyceae</taxon>
        <taxon>Bacillariophycidae</taxon>
        <taxon>Naviculales</taxon>
        <taxon>Naviculaceae</taxon>
        <taxon>Seminavis</taxon>
    </lineage>
</organism>
<gene>
    <name evidence="4" type="ORF">SEMRO_2238_G320210.1</name>
</gene>
<feature type="compositionally biased region" description="Basic and acidic residues" evidence="1">
    <location>
        <begin position="849"/>
        <end position="859"/>
    </location>
</feature>
<evidence type="ECO:0000256" key="3">
    <source>
        <dbReference type="SAM" id="SignalP"/>
    </source>
</evidence>
<comment type="caution">
    <text evidence="4">The sequence shown here is derived from an EMBL/GenBank/DDBJ whole genome shotgun (WGS) entry which is preliminary data.</text>
</comment>
<keyword evidence="2" id="KW-0812">Transmembrane</keyword>
<dbReference type="AlphaFoldDB" id="A0A9N8F0N4"/>
<dbReference type="EMBL" id="CAICTM010002236">
    <property type="protein sequence ID" value="CAB9528479.1"/>
    <property type="molecule type" value="Genomic_DNA"/>
</dbReference>
<feature type="signal peptide" evidence="3">
    <location>
        <begin position="1"/>
        <end position="17"/>
    </location>
</feature>
<evidence type="ECO:0000256" key="1">
    <source>
        <dbReference type="SAM" id="MobiDB-lite"/>
    </source>
</evidence>
<evidence type="ECO:0000313" key="5">
    <source>
        <dbReference type="Proteomes" id="UP001153069"/>
    </source>
</evidence>
<keyword evidence="5" id="KW-1185">Reference proteome</keyword>
<dbReference type="Proteomes" id="UP001153069">
    <property type="component" value="Unassembled WGS sequence"/>
</dbReference>
<feature type="transmembrane region" description="Helical" evidence="2">
    <location>
        <begin position="614"/>
        <end position="636"/>
    </location>
</feature>
<proteinExistence type="predicted"/>
<dbReference type="OrthoDB" id="10651256at2759"/>
<keyword evidence="2" id="KW-1133">Transmembrane helix</keyword>
<feature type="transmembrane region" description="Helical" evidence="2">
    <location>
        <begin position="517"/>
        <end position="536"/>
    </location>
</feature>
<name>A0A9N8F0N4_9STRA</name>
<accession>A0A9N8F0N4</accession>
<keyword evidence="4" id="KW-0255">Endonuclease</keyword>
<feature type="compositionally biased region" description="Acidic residues" evidence="1">
    <location>
        <begin position="648"/>
        <end position="670"/>
    </location>
</feature>
<feature type="compositionally biased region" description="Acidic residues" evidence="1">
    <location>
        <begin position="678"/>
        <end position="705"/>
    </location>
</feature>
<reference evidence="4" key="1">
    <citation type="submission" date="2020-06" db="EMBL/GenBank/DDBJ databases">
        <authorList>
            <consortium name="Plant Systems Biology data submission"/>
        </authorList>
    </citation>
    <scope>NUCLEOTIDE SEQUENCE</scope>
    <source>
        <strain evidence="4">D6</strain>
    </source>
</reference>
<feature type="transmembrane region" description="Helical" evidence="2">
    <location>
        <begin position="417"/>
        <end position="439"/>
    </location>
</feature>
<protein>
    <submittedName>
        <fullName evidence="4">Endonuclease I</fullName>
    </submittedName>
</protein>
<evidence type="ECO:0000313" key="4">
    <source>
        <dbReference type="EMBL" id="CAB9528479.1"/>
    </source>
</evidence>
<feature type="transmembrane region" description="Helical" evidence="2">
    <location>
        <begin position="715"/>
        <end position="738"/>
    </location>
</feature>
<feature type="compositionally biased region" description="Polar residues" evidence="1">
    <location>
        <begin position="838"/>
        <end position="848"/>
    </location>
</feature>
<keyword evidence="3" id="KW-0732">Signal</keyword>
<feature type="region of interest" description="Disordered" evidence="1">
    <location>
        <begin position="832"/>
        <end position="936"/>
    </location>
</feature>